<dbReference type="InterPro" id="IPR050950">
    <property type="entry name" value="HTH-type_LysR_regulators"/>
</dbReference>
<evidence type="ECO:0000256" key="2">
    <source>
        <dbReference type="ARBA" id="ARBA00023015"/>
    </source>
</evidence>
<comment type="similarity">
    <text evidence="1">Belongs to the LysR transcriptional regulatory family.</text>
</comment>
<evidence type="ECO:0000313" key="7">
    <source>
        <dbReference type="Proteomes" id="UP000516696"/>
    </source>
</evidence>
<feature type="domain" description="HTH lysR-type" evidence="5">
    <location>
        <begin position="1"/>
        <end position="58"/>
    </location>
</feature>
<dbReference type="AlphaFoldDB" id="A0AAE7MPS4"/>
<dbReference type="InterPro" id="IPR000847">
    <property type="entry name" value="LysR_HTH_N"/>
</dbReference>
<dbReference type="PANTHER" id="PTHR30419:SF8">
    <property type="entry name" value="NITROGEN ASSIMILATION TRANSCRIPTIONAL ACTIVATOR-RELATED"/>
    <property type="match status" value="1"/>
</dbReference>
<dbReference type="SUPFAM" id="SSF53850">
    <property type="entry name" value="Periplasmic binding protein-like II"/>
    <property type="match status" value="1"/>
</dbReference>
<organism evidence="6 7">
    <name type="scientific">Enterococcus gallinarum</name>
    <dbReference type="NCBI Taxonomy" id="1353"/>
    <lineage>
        <taxon>Bacteria</taxon>
        <taxon>Bacillati</taxon>
        <taxon>Bacillota</taxon>
        <taxon>Bacilli</taxon>
        <taxon>Lactobacillales</taxon>
        <taxon>Enterococcaceae</taxon>
        <taxon>Enterococcus</taxon>
    </lineage>
</organism>
<accession>A0AAE7MPS4</accession>
<keyword evidence="3" id="KW-0238">DNA-binding</keyword>
<dbReference type="InterPro" id="IPR005119">
    <property type="entry name" value="LysR_subst-bd"/>
</dbReference>
<dbReference type="Pfam" id="PF00126">
    <property type="entry name" value="HTH_1"/>
    <property type="match status" value="1"/>
</dbReference>
<dbReference type="InterPro" id="IPR036390">
    <property type="entry name" value="WH_DNA-bd_sf"/>
</dbReference>
<evidence type="ECO:0000256" key="1">
    <source>
        <dbReference type="ARBA" id="ARBA00009437"/>
    </source>
</evidence>
<dbReference type="PRINTS" id="PR00039">
    <property type="entry name" value="HTHLYSR"/>
</dbReference>
<evidence type="ECO:0000259" key="5">
    <source>
        <dbReference type="PROSITE" id="PS50931"/>
    </source>
</evidence>
<dbReference type="FunFam" id="1.10.10.10:FF:000001">
    <property type="entry name" value="LysR family transcriptional regulator"/>
    <property type="match status" value="1"/>
</dbReference>
<evidence type="ECO:0000313" key="6">
    <source>
        <dbReference type="EMBL" id="QOG27337.1"/>
    </source>
</evidence>
<evidence type="ECO:0000256" key="3">
    <source>
        <dbReference type="ARBA" id="ARBA00023125"/>
    </source>
</evidence>
<dbReference type="Pfam" id="PF03466">
    <property type="entry name" value="LysR_substrate"/>
    <property type="match status" value="1"/>
</dbReference>
<sequence length="294" mass="32825">MELRVINYFLAVVREGTITRAAQTLHLSQPTLSKQLQELEAELGTRLFERGSREIRLTDEGRYFYERAKEIQQLVSTTKANLTTKEHISGELTIGGGETEAFRLLAEIITAFQKKHPAVLTHIYSGNADDVLDRINRGLLDFGLVIDPVDKQKYEYLQLPHQDHWGLLLREDHPLATKSAISASDLAKVPLLVSRQTQVNQQLTDWLGQSISAHQIVGTYNLLYNASLLVQSGAGCALCLAGIVNTKGTPLTFIPLSPAFTARVNLIWKKHQTFSQAAQVFLSKVQETFSSKKN</sequence>
<dbReference type="GO" id="GO:0003677">
    <property type="term" value="F:DNA binding"/>
    <property type="evidence" value="ECO:0007669"/>
    <property type="project" value="UniProtKB-KW"/>
</dbReference>
<evidence type="ECO:0000256" key="4">
    <source>
        <dbReference type="ARBA" id="ARBA00023163"/>
    </source>
</evidence>
<gene>
    <name evidence="6" type="ORF">EGM181_08800</name>
</gene>
<dbReference type="GO" id="GO:0005829">
    <property type="term" value="C:cytosol"/>
    <property type="evidence" value="ECO:0007669"/>
    <property type="project" value="TreeGrafter"/>
</dbReference>
<dbReference type="GeneID" id="93224104"/>
<dbReference type="InterPro" id="IPR036388">
    <property type="entry name" value="WH-like_DNA-bd_sf"/>
</dbReference>
<dbReference type="RefSeq" id="WP_123836343.1">
    <property type="nucleotide sequence ID" value="NZ_BSYC01000004.1"/>
</dbReference>
<dbReference type="EMBL" id="CP050485">
    <property type="protein sequence ID" value="QOG27337.1"/>
    <property type="molecule type" value="Genomic_DNA"/>
</dbReference>
<dbReference type="GO" id="GO:0003700">
    <property type="term" value="F:DNA-binding transcription factor activity"/>
    <property type="evidence" value="ECO:0007669"/>
    <property type="project" value="InterPro"/>
</dbReference>
<dbReference type="Gene3D" id="3.40.190.290">
    <property type="match status" value="1"/>
</dbReference>
<dbReference type="PROSITE" id="PS50931">
    <property type="entry name" value="HTH_LYSR"/>
    <property type="match status" value="1"/>
</dbReference>
<name>A0AAE7MPS4_ENTGA</name>
<keyword evidence="4" id="KW-0804">Transcription</keyword>
<dbReference type="SUPFAM" id="SSF46785">
    <property type="entry name" value="Winged helix' DNA-binding domain"/>
    <property type="match status" value="1"/>
</dbReference>
<dbReference type="CDD" id="cd05466">
    <property type="entry name" value="PBP2_LTTR_substrate"/>
    <property type="match status" value="1"/>
</dbReference>
<dbReference type="PANTHER" id="PTHR30419">
    <property type="entry name" value="HTH-TYPE TRANSCRIPTIONAL REGULATOR YBHD"/>
    <property type="match status" value="1"/>
</dbReference>
<keyword evidence="2" id="KW-0805">Transcription regulation</keyword>
<dbReference type="Gene3D" id="1.10.10.10">
    <property type="entry name" value="Winged helix-like DNA-binding domain superfamily/Winged helix DNA-binding domain"/>
    <property type="match status" value="1"/>
</dbReference>
<proteinExistence type="inferred from homology"/>
<reference evidence="6 7" key="1">
    <citation type="submission" date="2020-03" db="EMBL/GenBank/DDBJ databases">
        <title>Characterization of ganglioside-mimicking enterococci.</title>
        <authorList>
            <person name="Patry R.T."/>
            <person name="Nothaft H."/>
            <person name="Bridger R."/>
            <person name="Shajahan A."/>
            <person name="Huynh S."/>
            <person name="Sanchez S."/>
            <person name="Azadi P."/>
            <person name="Cooper K."/>
            <person name="Miller W.G."/>
            <person name="Parker C.T."/>
            <person name="Wells L."/>
            <person name="Szymanski C.M."/>
        </authorList>
    </citation>
    <scope>NUCLEOTIDE SEQUENCE [LARGE SCALE GENOMIC DNA]</scope>
    <source>
        <strain evidence="6 7">EGM181</strain>
    </source>
</reference>
<protein>
    <submittedName>
        <fullName evidence="6">LysR family transcriptional regulator</fullName>
    </submittedName>
</protein>
<dbReference type="Proteomes" id="UP000516696">
    <property type="component" value="Chromosome"/>
</dbReference>